<evidence type="ECO:0000256" key="7">
    <source>
        <dbReference type="ARBA" id="ARBA00022801"/>
    </source>
</evidence>
<name>A0A1X3CJQ3_9NEIS</name>
<gene>
    <name evidence="18" type="primary">nudG</name>
    <name evidence="18" type="ORF">NCTC12227_01309</name>
</gene>
<keyword evidence="8" id="KW-0460">Magnesium</keyword>
<keyword evidence="3" id="KW-0515">Mutator protein</keyword>
<comment type="catalytic activity">
    <reaction evidence="10">
        <text>8-oxo-dGTP + H2O = 8-oxo-dGMP + diphosphate + H(+)</text>
        <dbReference type="Rhea" id="RHEA:31575"/>
        <dbReference type="ChEBI" id="CHEBI:15377"/>
        <dbReference type="ChEBI" id="CHEBI:15378"/>
        <dbReference type="ChEBI" id="CHEBI:33019"/>
        <dbReference type="ChEBI" id="CHEBI:63224"/>
        <dbReference type="ChEBI" id="CHEBI:77896"/>
        <dbReference type="EC" id="3.6.1.55"/>
    </reaction>
</comment>
<dbReference type="SUPFAM" id="SSF55811">
    <property type="entry name" value="Nudix"/>
    <property type="match status" value="1"/>
</dbReference>
<dbReference type="GO" id="GO:0046872">
    <property type="term" value="F:metal ion binding"/>
    <property type="evidence" value="ECO:0007669"/>
    <property type="project" value="UniProtKB-KW"/>
</dbReference>
<comment type="cofactor">
    <cofactor evidence="1">
        <name>Mg(2+)</name>
        <dbReference type="ChEBI" id="CHEBI:18420"/>
    </cofactor>
</comment>
<evidence type="ECO:0000256" key="3">
    <source>
        <dbReference type="ARBA" id="ARBA00022457"/>
    </source>
</evidence>
<dbReference type="KEGG" id="nani:NCTC12227_01309"/>
<dbReference type="Pfam" id="PF14815">
    <property type="entry name" value="NUDIX_4"/>
    <property type="match status" value="1"/>
</dbReference>
<evidence type="ECO:0000256" key="11">
    <source>
        <dbReference type="ARBA" id="ARBA00036904"/>
    </source>
</evidence>
<evidence type="ECO:0000256" key="1">
    <source>
        <dbReference type="ARBA" id="ARBA00001946"/>
    </source>
</evidence>
<dbReference type="GO" id="GO:0006260">
    <property type="term" value="P:DNA replication"/>
    <property type="evidence" value="ECO:0007669"/>
    <property type="project" value="UniProtKB-KW"/>
</dbReference>
<evidence type="ECO:0000256" key="14">
    <source>
        <dbReference type="ARBA" id="ARBA00041592"/>
    </source>
</evidence>
<accession>A0A1X3CJQ3</accession>
<dbReference type="PANTHER" id="PTHR47707">
    <property type="entry name" value="8-OXO-DGTP DIPHOSPHATASE"/>
    <property type="match status" value="1"/>
</dbReference>
<protein>
    <recommendedName>
        <fullName evidence="13">8-oxo-dGTP diphosphatase</fullName>
        <ecNumber evidence="12">3.6.1.55</ecNumber>
    </recommendedName>
    <alternativeName>
        <fullName evidence="16">7,8-dihydro-8-oxoguanine-triphosphatase</fullName>
    </alternativeName>
    <alternativeName>
        <fullName evidence="15">Mutator protein MutT</fullName>
    </alternativeName>
    <alternativeName>
        <fullName evidence="14">dGTP pyrophosphohydrolase</fullName>
    </alternativeName>
</protein>
<keyword evidence="9" id="KW-0234">DNA repair</keyword>
<dbReference type="Proteomes" id="UP000268229">
    <property type="component" value="Chromosome"/>
</dbReference>
<dbReference type="STRING" id="326522.BWD08_06255"/>
<keyword evidence="5" id="KW-0479">Metal-binding</keyword>
<evidence type="ECO:0000256" key="9">
    <source>
        <dbReference type="ARBA" id="ARBA00023204"/>
    </source>
</evidence>
<evidence type="ECO:0000256" key="12">
    <source>
        <dbReference type="ARBA" id="ARBA00038905"/>
    </source>
</evidence>
<dbReference type="InterPro" id="IPR015797">
    <property type="entry name" value="NUDIX_hydrolase-like_dom_sf"/>
</dbReference>
<evidence type="ECO:0000313" key="18">
    <source>
        <dbReference type="EMBL" id="VEJ21567.1"/>
    </source>
</evidence>
<dbReference type="InterPro" id="IPR047127">
    <property type="entry name" value="MutT-like"/>
</dbReference>
<evidence type="ECO:0000256" key="10">
    <source>
        <dbReference type="ARBA" id="ARBA00035861"/>
    </source>
</evidence>
<keyword evidence="4" id="KW-0235">DNA replication</keyword>
<evidence type="ECO:0000313" key="19">
    <source>
        <dbReference type="Proteomes" id="UP000268229"/>
    </source>
</evidence>
<dbReference type="GO" id="GO:0044716">
    <property type="term" value="F:8-oxo-GDP phosphatase activity"/>
    <property type="evidence" value="ECO:0007669"/>
    <property type="project" value="TreeGrafter"/>
</dbReference>
<evidence type="ECO:0000256" key="2">
    <source>
        <dbReference type="ARBA" id="ARBA00005582"/>
    </source>
</evidence>
<evidence type="ECO:0000256" key="16">
    <source>
        <dbReference type="ARBA" id="ARBA00042798"/>
    </source>
</evidence>
<dbReference type="PROSITE" id="PS00893">
    <property type="entry name" value="NUDIX_BOX"/>
    <property type="match status" value="1"/>
</dbReference>
<evidence type="ECO:0000256" key="6">
    <source>
        <dbReference type="ARBA" id="ARBA00022763"/>
    </source>
</evidence>
<dbReference type="RefSeq" id="WP_085390287.1">
    <property type="nucleotide sequence ID" value="NZ_LR134440.1"/>
</dbReference>
<sequence>MDASRPLVRVVAGVVLNGQGRYLLSSRPEGKPYAGYWEFAGGKVEAGETELQALKREFEEELGIQIRRARPWLTKIHDYEHARVHLRFFRVGAGDWSGEIQACEGQAWSWQRAGDFDVSPMLPANGPLLAALAVPTELQGRLKTGLYGENGMGGYRVVPFESAEPQHGNVLIEETELVKRGKMPEADSVWVVISRPEQWLRVQDADVVVWQVQNPAAAEAVCSVLEDGVSVPLVVSAASDAAGTYRNRWLALGAHTVLVDDETEWA</sequence>
<keyword evidence="6" id="KW-0227">DNA damage</keyword>
<dbReference type="InterPro" id="IPR000086">
    <property type="entry name" value="NUDIX_hydrolase_dom"/>
</dbReference>
<organism evidence="18 19">
    <name type="scientific">Neisseria animaloris</name>
    <dbReference type="NCBI Taxonomy" id="326522"/>
    <lineage>
        <taxon>Bacteria</taxon>
        <taxon>Pseudomonadati</taxon>
        <taxon>Pseudomonadota</taxon>
        <taxon>Betaproteobacteria</taxon>
        <taxon>Neisseriales</taxon>
        <taxon>Neisseriaceae</taxon>
        <taxon>Neisseria</taxon>
    </lineage>
</organism>
<evidence type="ECO:0000256" key="15">
    <source>
        <dbReference type="ARBA" id="ARBA00041979"/>
    </source>
</evidence>
<evidence type="ECO:0000256" key="4">
    <source>
        <dbReference type="ARBA" id="ARBA00022705"/>
    </source>
</evidence>
<dbReference type="GO" id="GO:0044715">
    <property type="term" value="F:8-oxo-dGDP phosphatase activity"/>
    <property type="evidence" value="ECO:0007669"/>
    <property type="project" value="TreeGrafter"/>
</dbReference>
<dbReference type="AlphaFoldDB" id="A0A1X3CJQ3"/>
<reference evidence="18 19" key="1">
    <citation type="submission" date="2018-12" db="EMBL/GenBank/DDBJ databases">
        <authorList>
            <consortium name="Pathogen Informatics"/>
        </authorList>
    </citation>
    <scope>NUCLEOTIDE SEQUENCE [LARGE SCALE GENOMIC DNA]</scope>
    <source>
        <strain evidence="18 19">NCTC12227</strain>
    </source>
</reference>
<evidence type="ECO:0000256" key="5">
    <source>
        <dbReference type="ARBA" id="ARBA00022723"/>
    </source>
</evidence>
<keyword evidence="19" id="KW-1185">Reference proteome</keyword>
<dbReference type="CDD" id="cd03425">
    <property type="entry name" value="NUDIX_MutT_NudA_like"/>
    <property type="match status" value="1"/>
</dbReference>
<dbReference type="PANTHER" id="PTHR47707:SF1">
    <property type="entry name" value="NUDIX HYDROLASE FAMILY PROTEIN"/>
    <property type="match status" value="1"/>
</dbReference>
<dbReference type="Gene3D" id="3.90.79.10">
    <property type="entry name" value="Nucleoside Triphosphate Pyrophosphohydrolase"/>
    <property type="match status" value="1"/>
</dbReference>
<comment type="similarity">
    <text evidence="2">Belongs to the Nudix hydrolase family.</text>
</comment>
<dbReference type="EC" id="3.6.1.55" evidence="12"/>
<dbReference type="PRINTS" id="PR00502">
    <property type="entry name" value="NUDIXFAMILY"/>
</dbReference>
<evidence type="ECO:0000256" key="8">
    <source>
        <dbReference type="ARBA" id="ARBA00022842"/>
    </source>
</evidence>
<dbReference type="PROSITE" id="PS51462">
    <property type="entry name" value="NUDIX"/>
    <property type="match status" value="1"/>
</dbReference>
<evidence type="ECO:0000259" key="17">
    <source>
        <dbReference type="PROSITE" id="PS51462"/>
    </source>
</evidence>
<proteinExistence type="inferred from homology"/>
<dbReference type="GO" id="GO:0006281">
    <property type="term" value="P:DNA repair"/>
    <property type="evidence" value="ECO:0007669"/>
    <property type="project" value="UniProtKB-KW"/>
</dbReference>
<dbReference type="GO" id="GO:0035539">
    <property type="term" value="F:8-oxo-7,8-dihydrodeoxyguanosine triphosphate pyrophosphatase activity"/>
    <property type="evidence" value="ECO:0007669"/>
    <property type="project" value="UniProtKB-EC"/>
</dbReference>
<feature type="domain" description="Nudix hydrolase" evidence="17">
    <location>
        <begin position="6"/>
        <end position="136"/>
    </location>
</feature>
<evidence type="ECO:0000256" key="13">
    <source>
        <dbReference type="ARBA" id="ARBA00040794"/>
    </source>
</evidence>
<keyword evidence="7 18" id="KW-0378">Hydrolase</keyword>
<comment type="catalytic activity">
    <reaction evidence="11">
        <text>8-oxo-GTP + H2O = 8-oxo-GMP + diphosphate + H(+)</text>
        <dbReference type="Rhea" id="RHEA:67616"/>
        <dbReference type="ChEBI" id="CHEBI:15377"/>
        <dbReference type="ChEBI" id="CHEBI:15378"/>
        <dbReference type="ChEBI" id="CHEBI:33019"/>
        <dbReference type="ChEBI" id="CHEBI:143553"/>
        <dbReference type="ChEBI" id="CHEBI:145694"/>
    </reaction>
</comment>
<dbReference type="InterPro" id="IPR029119">
    <property type="entry name" value="MutY_C"/>
</dbReference>
<dbReference type="EMBL" id="LR134516">
    <property type="protein sequence ID" value="VEJ21567.1"/>
    <property type="molecule type" value="Genomic_DNA"/>
</dbReference>
<dbReference type="InterPro" id="IPR020084">
    <property type="entry name" value="NUDIX_hydrolase_CS"/>
</dbReference>
<dbReference type="InterPro" id="IPR020476">
    <property type="entry name" value="Nudix_hydrolase"/>
</dbReference>
<dbReference type="GO" id="GO:0008413">
    <property type="term" value="F:8-oxo-7,8-dihydroguanosine triphosphate pyrophosphatase activity"/>
    <property type="evidence" value="ECO:0007669"/>
    <property type="project" value="TreeGrafter"/>
</dbReference>